<dbReference type="GO" id="GO:0045332">
    <property type="term" value="P:phospholipid translocation"/>
    <property type="evidence" value="ECO:0007669"/>
    <property type="project" value="TreeGrafter"/>
</dbReference>
<evidence type="ECO:0000256" key="6">
    <source>
        <dbReference type="ARBA" id="ARBA00022842"/>
    </source>
</evidence>
<dbReference type="Gene3D" id="3.40.50.1000">
    <property type="entry name" value="HAD superfamily/HAD-like"/>
    <property type="match status" value="1"/>
</dbReference>
<dbReference type="EC" id="7.6.2.1" evidence="13"/>
<dbReference type="GO" id="GO:0005524">
    <property type="term" value="F:ATP binding"/>
    <property type="evidence" value="ECO:0007669"/>
    <property type="project" value="UniProtKB-UniRule"/>
</dbReference>
<feature type="transmembrane region" description="Helical" evidence="13">
    <location>
        <begin position="840"/>
        <end position="861"/>
    </location>
</feature>
<dbReference type="EMBL" id="PZQS01000013">
    <property type="protein sequence ID" value="PVD20178.1"/>
    <property type="molecule type" value="Genomic_DNA"/>
</dbReference>
<feature type="binding site" evidence="11">
    <location>
        <position position="373"/>
    </location>
    <ligand>
        <name>ATP</name>
        <dbReference type="ChEBI" id="CHEBI:30616"/>
    </ligand>
</feature>
<evidence type="ECO:0000256" key="4">
    <source>
        <dbReference type="ARBA" id="ARBA00022741"/>
    </source>
</evidence>
<evidence type="ECO:0000256" key="14">
    <source>
        <dbReference type="SAM" id="MobiDB-lite"/>
    </source>
</evidence>
<evidence type="ECO:0000256" key="11">
    <source>
        <dbReference type="PIRSR" id="PIRSR606539-2"/>
    </source>
</evidence>
<comment type="subcellular location">
    <subcellularLocation>
        <location evidence="1 13">Membrane</location>
        <topology evidence="1 13">Multi-pass membrane protein</topology>
    </subcellularLocation>
</comment>
<dbReference type="STRING" id="400727.A0A2T7NG87"/>
<keyword evidence="2 13" id="KW-0812">Transmembrane</keyword>
<dbReference type="InterPro" id="IPR032630">
    <property type="entry name" value="P_typ_ATPase_c"/>
</dbReference>
<comment type="caution">
    <text evidence="16">The sequence shown here is derived from an EMBL/GenBank/DDBJ whole genome shotgun (WGS) entry which is preliminary data.</text>
</comment>
<feature type="binding site" evidence="11">
    <location>
        <position position="652"/>
    </location>
    <ligand>
        <name>ATP</name>
        <dbReference type="ChEBI" id="CHEBI:30616"/>
    </ligand>
</feature>
<keyword evidence="5 11" id="KW-0067">ATP-binding</keyword>
<keyword evidence="4 11" id="KW-0547">Nucleotide-binding</keyword>
<evidence type="ECO:0000256" key="3">
    <source>
        <dbReference type="ARBA" id="ARBA00022723"/>
    </source>
</evidence>
<feature type="compositionally biased region" description="Polar residues" evidence="14">
    <location>
        <begin position="1071"/>
        <end position="1081"/>
    </location>
</feature>
<dbReference type="InterPro" id="IPR036412">
    <property type="entry name" value="HAD-like_sf"/>
</dbReference>
<dbReference type="SUPFAM" id="SSF56784">
    <property type="entry name" value="HAD-like"/>
    <property type="match status" value="1"/>
</dbReference>
<dbReference type="SUPFAM" id="SSF81665">
    <property type="entry name" value="Calcium ATPase, transmembrane domain M"/>
    <property type="match status" value="1"/>
</dbReference>
<dbReference type="GO" id="GO:0005802">
    <property type="term" value="C:trans-Golgi network"/>
    <property type="evidence" value="ECO:0007669"/>
    <property type="project" value="TreeGrafter"/>
</dbReference>
<dbReference type="InterPro" id="IPR018303">
    <property type="entry name" value="ATPase_P-typ_P_site"/>
</dbReference>
<dbReference type="GO" id="GO:0140345">
    <property type="term" value="F:phosphatidylcholine flippase activity"/>
    <property type="evidence" value="ECO:0007669"/>
    <property type="project" value="UniProtKB-ARBA"/>
</dbReference>
<dbReference type="SUPFAM" id="SSF81660">
    <property type="entry name" value="Metal cation-transporting ATPase, ATP-binding domain N"/>
    <property type="match status" value="1"/>
</dbReference>
<dbReference type="PROSITE" id="PS00154">
    <property type="entry name" value="ATPASE_E1_E2"/>
    <property type="match status" value="1"/>
</dbReference>
<organism evidence="16 17">
    <name type="scientific">Pomacea canaliculata</name>
    <name type="common">Golden apple snail</name>
    <dbReference type="NCBI Taxonomy" id="400727"/>
    <lineage>
        <taxon>Eukaryota</taxon>
        <taxon>Metazoa</taxon>
        <taxon>Spiralia</taxon>
        <taxon>Lophotrochozoa</taxon>
        <taxon>Mollusca</taxon>
        <taxon>Gastropoda</taxon>
        <taxon>Caenogastropoda</taxon>
        <taxon>Architaenioglossa</taxon>
        <taxon>Ampullarioidea</taxon>
        <taxon>Ampullariidae</taxon>
        <taxon>Pomacea</taxon>
    </lineage>
</organism>
<feature type="active site" description="4-aspartylphosphate intermediate" evidence="10">
    <location>
        <position position="371"/>
    </location>
</feature>
<sequence>MSVVGQCMPDASHEVLDEGEATSFFTVEVVLTYVSKSRNSKLIPAISSLNPIATVIPLVFVLSISAIKEAIDDIQRHRSDAQVNNRTSYVLRKGEIVEERWHKVSVGDIVKLKNNDFVAADLLLLSTSEPHSLCYIETAELDGETNLKVRQALDITAEMKDDHALMGAFDAEIISEPPNNRLSKFEGKMVLKDQTYSLDNEKILLRGCILRNTAWCYGVVIFAGRDTKLMMNSGKTKFKRTHIDRFMNFLIIGIFLFLVTMCLICTIACGVWEAVTGYDFQAFLPWESFVHPAKARGATTIAVLVFLSYIIILNTVVPISLYVSVEIIRLAHSLWINWDIKMYYEKKDSPAKARTTTLNEELGQVEYIFSDKTGTLTQNIMTFNKCSIDGKSYGDPLDREGNPLEITERTPKVDFSGNPYAEKSFDFYDFELLKVVNHGDQNAHAFFRLLALCHTVMPEVHEDGTLEYQAQSPDEGALVSAARNFGFVFKSRTPSTITIEALGVEEKYELLCILDFNNVRKRMSVLVRRNQKITLFCKGADNIIFDRLSPACAELKELTSHHLNDFAQDGLRTLCLAYKDIDDSFYEKWKIRHHEASTSLENRDEKLDTLYEEIETDMILIGASAIEDKLQDGVPDAIANLALADIKIWVLTGDKQETAINIGYSCRLLTDDMEEPFIIDGETPEDVDTQLKHALEEIHSATSRKTPDHVVMGNGQTTYNGATGRIITELDEVGEFAVVINGHSLFTNTISFMWASPVHVLAHIGIGISGQEGMQAVLAADYAISQFRYLERLLLVHGRWSYLRMCKFLKYFFYKNFAFTLCHFWFAFFCGFSAQTLFDPFFISLYNVFYTSLPILVLGVFDQCALDMSYWTGFNHFVVWGSIIYYFCFQLAFYSDAIHYDYVGTAFAIFSCPIFWFTMLLTCAILIVPMVAYRFYQTSVHPTLSDRVRLRQRMRKSKSKGRDLHIRRSSTFRRSRRSLRSGYAFAHQAGFGELITSGINMRAETSSPVKLTKVQRMSSDTLDQHRLSAAVETVGISTPVANKGKKDNRSPLSNPSNQVNERKRHSHSSENEQSIQPQFSASAIPVTAAVEQSVNTDSGTWTAQPKGEIIFVERL</sequence>
<feature type="region of interest" description="Disordered" evidence="14">
    <location>
        <begin position="1033"/>
        <end position="1081"/>
    </location>
</feature>
<dbReference type="OrthoDB" id="377733at2759"/>
<gene>
    <name evidence="16" type="ORF">C0Q70_20673</name>
</gene>
<keyword evidence="7 13" id="KW-1278">Translocase</keyword>
<feature type="transmembrane region" description="Helical" evidence="13">
    <location>
        <begin position="249"/>
        <end position="275"/>
    </location>
</feature>
<evidence type="ECO:0000256" key="10">
    <source>
        <dbReference type="PIRSR" id="PIRSR606539-1"/>
    </source>
</evidence>
<feature type="transmembrane region" description="Helical" evidence="13">
    <location>
        <begin position="295"/>
        <end position="323"/>
    </location>
</feature>
<name>A0A2T7NG87_POMCA</name>
<feature type="binding site" evidence="12">
    <location>
        <position position="371"/>
    </location>
    <ligand>
        <name>Mg(2+)</name>
        <dbReference type="ChEBI" id="CHEBI:18420"/>
    </ligand>
</feature>
<evidence type="ECO:0000256" key="9">
    <source>
        <dbReference type="ARBA" id="ARBA00023136"/>
    </source>
</evidence>
<dbReference type="FunFam" id="3.40.50.1000:FF:000001">
    <property type="entry name" value="Phospholipid-transporting ATPase IC"/>
    <property type="match status" value="1"/>
</dbReference>
<comment type="catalytic activity">
    <reaction evidence="13">
        <text>ATP + H2O + phospholipidSide 1 = ADP + phosphate + phospholipidSide 2.</text>
        <dbReference type="EC" id="7.6.2.1"/>
    </reaction>
</comment>
<protein>
    <recommendedName>
        <fullName evidence="13">Phospholipid-transporting ATPase</fullName>
        <ecNumber evidence="13">7.6.2.1</ecNumber>
    </recommendedName>
</protein>
<evidence type="ECO:0000256" key="1">
    <source>
        <dbReference type="ARBA" id="ARBA00004141"/>
    </source>
</evidence>
<dbReference type="Pfam" id="PF16212">
    <property type="entry name" value="PhoLip_ATPase_C"/>
    <property type="match status" value="1"/>
</dbReference>
<dbReference type="AlphaFoldDB" id="A0A2T7NG87"/>
<dbReference type="InterPro" id="IPR023299">
    <property type="entry name" value="ATPase_P-typ_cyto_dom_N"/>
</dbReference>
<feature type="binding site" evidence="11">
    <location>
        <position position="371"/>
    </location>
    <ligand>
        <name>ATP</name>
        <dbReference type="ChEBI" id="CHEBI:30616"/>
    </ligand>
</feature>
<evidence type="ECO:0000256" key="5">
    <source>
        <dbReference type="ARBA" id="ARBA00022840"/>
    </source>
</evidence>
<proteinExistence type="inferred from homology"/>
<comment type="similarity">
    <text evidence="13">Belongs to the cation transport ATPase (P-type) (TC 3.A.3) family. Type IV subfamily.</text>
</comment>
<dbReference type="SUPFAM" id="SSF81653">
    <property type="entry name" value="Calcium ATPase, transduction domain A"/>
    <property type="match status" value="1"/>
</dbReference>
<feature type="binding site" evidence="11">
    <location>
        <position position="572"/>
    </location>
    <ligand>
        <name>ATP</name>
        <dbReference type="ChEBI" id="CHEBI:30616"/>
    </ligand>
</feature>
<evidence type="ECO:0000259" key="15">
    <source>
        <dbReference type="Pfam" id="PF16212"/>
    </source>
</evidence>
<dbReference type="FunFam" id="3.40.1110.10:FF:000188">
    <property type="entry name" value="Phospholipid-transporting ATPase"/>
    <property type="match status" value="1"/>
</dbReference>
<evidence type="ECO:0000313" key="16">
    <source>
        <dbReference type="EMBL" id="PVD20178.1"/>
    </source>
</evidence>
<dbReference type="GO" id="GO:0000287">
    <property type="term" value="F:magnesium ion binding"/>
    <property type="evidence" value="ECO:0007669"/>
    <property type="project" value="UniProtKB-UniRule"/>
</dbReference>
<feature type="compositionally biased region" description="Polar residues" evidence="14">
    <location>
        <begin position="1050"/>
        <end position="1059"/>
    </location>
</feature>
<feature type="binding site" evidence="11">
    <location>
        <position position="516"/>
    </location>
    <ligand>
        <name>ATP</name>
        <dbReference type="ChEBI" id="CHEBI:30616"/>
    </ligand>
</feature>
<keyword evidence="3 12" id="KW-0479">Metal-binding</keyword>
<keyword evidence="6 12" id="KW-0460">Magnesium</keyword>
<feature type="transmembrane region" description="Helical" evidence="13">
    <location>
        <begin position="873"/>
        <end position="894"/>
    </location>
</feature>
<keyword evidence="8 13" id="KW-1133">Transmembrane helix</keyword>
<evidence type="ECO:0000256" key="12">
    <source>
        <dbReference type="PIRSR" id="PIRSR606539-3"/>
    </source>
</evidence>
<keyword evidence="9 13" id="KW-0472">Membrane</keyword>
<feature type="domain" description="P-type ATPase C-terminal" evidence="15">
    <location>
        <begin position="777"/>
        <end position="863"/>
    </location>
</feature>
<dbReference type="PANTHER" id="PTHR24092">
    <property type="entry name" value="PROBABLE PHOSPHOLIPID-TRANSPORTING ATPASE"/>
    <property type="match status" value="1"/>
</dbReference>
<dbReference type="GO" id="GO:0007030">
    <property type="term" value="P:Golgi organization"/>
    <property type="evidence" value="ECO:0007669"/>
    <property type="project" value="TreeGrafter"/>
</dbReference>
<reference evidence="16 17" key="1">
    <citation type="submission" date="2018-04" db="EMBL/GenBank/DDBJ databases">
        <title>The genome of golden apple snail Pomacea canaliculata provides insight into stress tolerance and invasive adaptation.</title>
        <authorList>
            <person name="Liu C."/>
            <person name="Liu B."/>
            <person name="Ren Y."/>
            <person name="Zhang Y."/>
            <person name="Wang H."/>
            <person name="Li S."/>
            <person name="Jiang F."/>
            <person name="Yin L."/>
            <person name="Zhang G."/>
            <person name="Qian W."/>
            <person name="Fan W."/>
        </authorList>
    </citation>
    <scope>NUCLEOTIDE SEQUENCE [LARGE SCALE GENOMIC DNA]</scope>
    <source>
        <strain evidence="16">SZHN2017</strain>
        <tissue evidence="16">Muscle</tissue>
    </source>
</reference>
<evidence type="ECO:0000256" key="7">
    <source>
        <dbReference type="ARBA" id="ARBA00022967"/>
    </source>
</evidence>
<dbReference type="Gene3D" id="2.70.150.10">
    <property type="entry name" value="Calcium-transporting ATPase, cytoplasmic transduction domain A"/>
    <property type="match status" value="1"/>
</dbReference>
<dbReference type="NCBIfam" id="TIGR01652">
    <property type="entry name" value="ATPase-Plipid"/>
    <property type="match status" value="1"/>
</dbReference>
<dbReference type="PANTHER" id="PTHR24092:SF190">
    <property type="entry name" value="PHOSPHOLIPID-TRANSPORTING ATPASE"/>
    <property type="match status" value="1"/>
</dbReference>
<feature type="binding site" evidence="11">
    <location>
        <position position="538"/>
    </location>
    <ligand>
        <name>ATP</name>
        <dbReference type="ChEBI" id="CHEBI:30616"/>
    </ligand>
</feature>
<evidence type="ECO:0000256" key="2">
    <source>
        <dbReference type="ARBA" id="ARBA00022692"/>
    </source>
</evidence>
<evidence type="ECO:0000313" key="17">
    <source>
        <dbReference type="Proteomes" id="UP000245119"/>
    </source>
</evidence>
<feature type="transmembrane region" description="Helical" evidence="13">
    <location>
        <begin position="42"/>
        <end position="67"/>
    </location>
</feature>
<feature type="binding site" evidence="11">
    <location>
        <position position="475"/>
    </location>
    <ligand>
        <name>ATP</name>
        <dbReference type="ChEBI" id="CHEBI:30616"/>
    </ligand>
</feature>
<feature type="binding site" evidence="11">
    <location>
        <position position="654"/>
    </location>
    <ligand>
        <name>ATP</name>
        <dbReference type="ChEBI" id="CHEBI:30616"/>
    </ligand>
</feature>
<dbReference type="InterPro" id="IPR023298">
    <property type="entry name" value="ATPase_P-typ_TM_dom_sf"/>
</dbReference>
<feature type="binding site" evidence="11">
    <location>
        <position position="372"/>
    </location>
    <ligand>
        <name>ATP</name>
        <dbReference type="ChEBI" id="CHEBI:30616"/>
    </ligand>
</feature>
<accession>A0A2T7NG87</accession>
<evidence type="ECO:0000256" key="8">
    <source>
        <dbReference type="ARBA" id="ARBA00022989"/>
    </source>
</evidence>
<feature type="transmembrane region" description="Helical" evidence="13">
    <location>
        <begin position="914"/>
        <end position="936"/>
    </location>
</feature>
<dbReference type="Gene3D" id="3.40.1110.10">
    <property type="entry name" value="Calcium-transporting ATPase, cytoplasmic domain N"/>
    <property type="match status" value="1"/>
</dbReference>
<dbReference type="InterPro" id="IPR006539">
    <property type="entry name" value="P-type_ATPase_IV"/>
</dbReference>
<feature type="binding site" evidence="12">
    <location>
        <position position="373"/>
    </location>
    <ligand>
        <name>Mg(2+)</name>
        <dbReference type="ChEBI" id="CHEBI:18420"/>
    </ligand>
</feature>
<dbReference type="InterPro" id="IPR023214">
    <property type="entry name" value="HAD_sf"/>
</dbReference>
<comment type="cofactor">
    <cofactor evidence="12">
        <name>Mg(2+)</name>
        <dbReference type="ChEBI" id="CHEBI:18420"/>
    </cofactor>
</comment>
<dbReference type="InterPro" id="IPR008250">
    <property type="entry name" value="ATPase_P-typ_transduc_dom_A_sf"/>
</dbReference>
<dbReference type="GO" id="GO:0005886">
    <property type="term" value="C:plasma membrane"/>
    <property type="evidence" value="ECO:0007669"/>
    <property type="project" value="TreeGrafter"/>
</dbReference>
<dbReference type="FunFam" id="2.70.150.10:FF:000025">
    <property type="entry name" value="Phospholipid-transporting ATPase"/>
    <property type="match status" value="1"/>
</dbReference>
<dbReference type="Proteomes" id="UP000245119">
    <property type="component" value="Linkage Group LG13"/>
</dbReference>
<feature type="binding site" evidence="11">
    <location>
        <position position="653"/>
    </location>
    <ligand>
        <name>ATP</name>
        <dbReference type="ChEBI" id="CHEBI:30616"/>
    </ligand>
</feature>
<feature type="transmembrane region" description="Helical" evidence="13">
    <location>
        <begin position="812"/>
        <end position="834"/>
    </location>
</feature>
<evidence type="ECO:0000256" key="13">
    <source>
        <dbReference type="RuleBase" id="RU362033"/>
    </source>
</evidence>
<keyword evidence="17" id="KW-1185">Reference proteome</keyword>
<dbReference type="Pfam" id="PF13246">
    <property type="entry name" value="Cation_ATPase"/>
    <property type="match status" value="1"/>
</dbReference>